<evidence type="ECO:0000256" key="1">
    <source>
        <dbReference type="SAM" id="Phobius"/>
    </source>
</evidence>
<dbReference type="Pfam" id="PF07963">
    <property type="entry name" value="N_methyl"/>
    <property type="match status" value="1"/>
</dbReference>
<protein>
    <submittedName>
        <fullName evidence="2">PilW family protein</fullName>
    </submittedName>
</protein>
<keyword evidence="1" id="KW-1133">Transmembrane helix</keyword>
<feature type="transmembrane region" description="Helical" evidence="1">
    <location>
        <begin position="21"/>
        <end position="46"/>
    </location>
</feature>
<evidence type="ECO:0000313" key="3">
    <source>
        <dbReference type="Proteomes" id="UP001596138"/>
    </source>
</evidence>
<accession>A0ABW1T3C3</accession>
<dbReference type="Proteomes" id="UP001596138">
    <property type="component" value="Unassembled WGS sequence"/>
</dbReference>
<dbReference type="RefSeq" id="WP_386766500.1">
    <property type="nucleotide sequence ID" value="NZ_JBHSTI010000008.1"/>
</dbReference>
<dbReference type="EMBL" id="JBHSTI010000008">
    <property type="protein sequence ID" value="MFC6238357.1"/>
    <property type="molecule type" value="Genomic_DNA"/>
</dbReference>
<sequence>MSANRSLKAVRDRLAGRPAEEGVTLVELLVTMVLLSIVLAIAAAAFQATAKVYTATDDDATGLADARKVAERMGRDIRNARGVDAGATTSQLVVWIDANSDYKRQTNESITWKLEPSGDGLHYDVIRKVGSATQVIEARSLVSQIAFTYDLTPPNTQVVQTLVTYDSIVGRGASARTLYFAERLRNVDEQY</sequence>
<dbReference type="SUPFAM" id="SSF54523">
    <property type="entry name" value="Pili subunits"/>
    <property type="match status" value="1"/>
</dbReference>
<dbReference type="PROSITE" id="PS00409">
    <property type="entry name" value="PROKAR_NTER_METHYL"/>
    <property type="match status" value="1"/>
</dbReference>
<keyword evidence="3" id="KW-1185">Reference proteome</keyword>
<gene>
    <name evidence="2" type="ORF">ACFQGU_10750</name>
</gene>
<reference evidence="3" key="1">
    <citation type="journal article" date="2019" name="Int. J. Syst. Evol. Microbiol.">
        <title>The Global Catalogue of Microorganisms (GCM) 10K type strain sequencing project: providing services to taxonomists for standard genome sequencing and annotation.</title>
        <authorList>
            <consortium name="The Broad Institute Genomics Platform"/>
            <consortium name="The Broad Institute Genome Sequencing Center for Infectious Disease"/>
            <person name="Wu L."/>
            <person name="Ma J."/>
        </authorList>
    </citation>
    <scope>NUCLEOTIDE SEQUENCE [LARGE SCALE GENOMIC DNA]</scope>
    <source>
        <strain evidence="3">CGMCC 4.7317</strain>
    </source>
</reference>
<dbReference type="Gene3D" id="3.30.700.10">
    <property type="entry name" value="Glycoprotein, Type 4 Pilin"/>
    <property type="match status" value="1"/>
</dbReference>
<dbReference type="InterPro" id="IPR012902">
    <property type="entry name" value="N_methyl_site"/>
</dbReference>
<dbReference type="InterPro" id="IPR045584">
    <property type="entry name" value="Pilin-like"/>
</dbReference>
<proteinExistence type="predicted"/>
<name>A0ABW1T3C3_9ACTN</name>
<keyword evidence="1" id="KW-0812">Transmembrane</keyword>
<evidence type="ECO:0000313" key="2">
    <source>
        <dbReference type="EMBL" id="MFC6238357.1"/>
    </source>
</evidence>
<dbReference type="NCBIfam" id="TIGR02532">
    <property type="entry name" value="IV_pilin_GFxxxE"/>
    <property type="match status" value="1"/>
</dbReference>
<organism evidence="2 3">
    <name type="scientific">Longivirga aurantiaca</name>
    <dbReference type="NCBI Taxonomy" id="1837743"/>
    <lineage>
        <taxon>Bacteria</taxon>
        <taxon>Bacillati</taxon>
        <taxon>Actinomycetota</taxon>
        <taxon>Actinomycetes</taxon>
        <taxon>Sporichthyales</taxon>
        <taxon>Sporichthyaceae</taxon>
        <taxon>Longivirga</taxon>
    </lineage>
</organism>
<keyword evidence="1" id="KW-0472">Membrane</keyword>
<comment type="caution">
    <text evidence="2">The sequence shown here is derived from an EMBL/GenBank/DDBJ whole genome shotgun (WGS) entry which is preliminary data.</text>
</comment>